<sequence>MKFKALIGTSVLAMAVATPAHAQSGGSSSDPYGEIVVTAQRQSERLQDVPIAVSAFSSEALEAQQIKTPSDLQLTLPNVTFTKTNFTSASFTIRGIGDLCVGTTCDSATAIHLNGDPLFSTRLFETEFFDLERIEVLRGPQGTLFGRNATSGVVNVITAKPKLDTFEASAEGEYGNYNSIKGKGMVNIPLGDTAAIRVAGIYLNRDGYTKNLYLGNRIDDRDLYSVRGSLRWEPTPDTTIDLMASYFHEKDNRARIQKQLCQRDPTGILGCLNNRLDNSPFNGNATFTAALTSKEFLATQGMSVVRTFGADRGVD</sequence>
<keyword evidence="9 11" id="KW-0472">Membrane</keyword>
<dbReference type="PANTHER" id="PTHR32552">
    <property type="entry name" value="FERRICHROME IRON RECEPTOR-RELATED"/>
    <property type="match status" value="1"/>
</dbReference>
<dbReference type="EMBL" id="CP013342">
    <property type="protein sequence ID" value="AMU95239.1"/>
    <property type="molecule type" value="Genomic_DNA"/>
</dbReference>
<dbReference type="InterPro" id="IPR036942">
    <property type="entry name" value="Beta-barrel_TonB_sf"/>
</dbReference>
<proteinExistence type="inferred from homology"/>
<dbReference type="SUPFAM" id="SSF56935">
    <property type="entry name" value="Porins"/>
    <property type="match status" value="1"/>
</dbReference>
<evidence type="ECO:0000256" key="12">
    <source>
        <dbReference type="SAM" id="SignalP"/>
    </source>
</evidence>
<dbReference type="InterPro" id="IPR012910">
    <property type="entry name" value="Plug_dom"/>
</dbReference>
<dbReference type="Gene3D" id="2.40.170.20">
    <property type="entry name" value="TonB-dependent receptor, beta-barrel domain"/>
    <property type="match status" value="1"/>
</dbReference>
<name>A0A142VZU4_9SPHN</name>
<evidence type="ECO:0000256" key="7">
    <source>
        <dbReference type="ARBA" id="ARBA00023065"/>
    </source>
</evidence>
<evidence type="ECO:0000313" key="15">
    <source>
        <dbReference type="Proteomes" id="UP000076234"/>
    </source>
</evidence>
<evidence type="ECO:0000256" key="8">
    <source>
        <dbReference type="ARBA" id="ARBA00023077"/>
    </source>
</evidence>
<keyword evidence="10 11" id="KW-0998">Cell outer membrane</keyword>
<accession>A0A142VZU4</accession>
<comment type="similarity">
    <text evidence="11">Belongs to the TonB-dependent receptor family.</text>
</comment>
<evidence type="ECO:0000259" key="13">
    <source>
        <dbReference type="Pfam" id="PF07715"/>
    </source>
</evidence>
<protein>
    <recommendedName>
        <fullName evidence="13">TonB-dependent receptor plug domain-containing protein</fullName>
    </recommendedName>
</protein>
<dbReference type="Proteomes" id="UP000076234">
    <property type="component" value="Chromosome"/>
</dbReference>
<evidence type="ECO:0000256" key="10">
    <source>
        <dbReference type="ARBA" id="ARBA00023237"/>
    </source>
</evidence>
<feature type="chain" id="PRO_5007502467" description="TonB-dependent receptor plug domain-containing protein" evidence="12">
    <location>
        <begin position="23"/>
        <end position="315"/>
    </location>
</feature>
<dbReference type="AlphaFoldDB" id="A0A142VZU4"/>
<keyword evidence="12" id="KW-0732">Signal</keyword>
<dbReference type="InterPro" id="IPR039426">
    <property type="entry name" value="TonB-dep_rcpt-like"/>
</dbReference>
<dbReference type="KEGG" id="ster:AOA14_11540"/>
<evidence type="ECO:0000256" key="2">
    <source>
        <dbReference type="ARBA" id="ARBA00022448"/>
    </source>
</evidence>
<keyword evidence="7" id="KW-0406">Ion transport</keyword>
<dbReference type="Pfam" id="PF07715">
    <property type="entry name" value="Plug"/>
    <property type="match status" value="1"/>
</dbReference>
<evidence type="ECO:0000256" key="5">
    <source>
        <dbReference type="ARBA" id="ARBA00022692"/>
    </source>
</evidence>
<keyword evidence="5 11" id="KW-0812">Transmembrane</keyword>
<feature type="domain" description="TonB-dependent receptor plug" evidence="13">
    <location>
        <begin position="46"/>
        <end position="153"/>
    </location>
</feature>
<dbReference type="STRING" id="1219058.AOA14_11540"/>
<keyword evidence="3 11" id="KW-1134">Transmembrane beta strand</keyword>
<gene>
    <name evidence="14" type="ORF">AOA14_11540</name>
</gene>
<evidence type="ECO:0000256" key="1">
    <source>
        <dbReference type="ARBA" id="ARBA00004571"/>
    </source>
</evidence>
<evidence type="ECO:0000313" key="14">
    <source>
        <dbReference type="EMBL" id="AMU95239.1"/>
    </source>
</evidence>
<feature type="signal peptide" evidence="12">
    <location>
        <begin position="1"/>
        <end position="22"/>
    </location>
</feature>
<keyword evidence="2 11" id="KW-0813">Transport</keyword>
<dbReference type="PROSITE" id="PS52016">
    <property type="entry name" value="TONB_DEPENDENT_REC_3"/>
    <property type="match status" value="1"/>
</dbReference>
<keyword evidence="8" id="KW-0798">TonB box</keyword>
<evidence type="ECO:0000256" key="3">
    <source>
        <dbReference type="ARBA" id="ARBA00022452"/>
    </source>
</evidence>
<evidence type="ECO:0000256" key="6">
    <source>
        <dbReference type="ARBA" id="ARBA00023004"/>
    </source>
</evidence>
<dbReference type="GO" id="GO:0006826">
    <property type="term" value="P:iron ion transport"/>
    <property type="evidence" value="ECO:0007669"/>
    <property type="project" value="UniProtKB-KW"/>
</dbReference>
<keyword evidence="4" id="KW-0410">Iron transport</keyword>
<evidence type="ECO:0000256" key="4">
    <source>
        <dbReference type="ARBA" id="ARBA00022496"/>
    </source>
</evidence>
<comment type="subcellular location">
    <subcellularLocation>
        <location evidence="1 11">Cell outer membrane</location>
        <topology evidence="1 11">Multi-pass membrane protein</topology>
    </subcellularLocation>
</comment>
<dbReference type="PANTHER" id="PTHR32552:SF81">
    <property type="entry name" value="TONB-DEPENDENT OUTER MEMBRANE RECEPTOR"/>
    <property type="match status" value="1"/>
</dbReference>
<dbReference type="GO" id="GO:0009279">
    <property type="term" value="C:cell outer membrane"/>
    <property type="evidence" value="ECO:0007669"/>
    <property type="project" value="UniProtKB-SubCell"/>
</dbReference>
<evidence type="ECO:0000256" key="9">
    <source>
        <dbReference type="ARBA" id="ARBA00023136"/>
    </source>
</evidence>
<reference evidence="15" key="1">
    <citation type="submission" date="2015-11" db="EMBL/GenBank/DDBJ databases">
        <title>Complete genome sequence of a polyethylene glycol-degrading strain Sphingopyxis terrae strain 203-1 (NBRC 15098).</title>
        <authorList>
            <person name="Yoshiyuki O."/>
            <person name="Shouta N."/>
            <person name="Nagata Y."/>
            <person name="Numata M."/>
            <person name="Tsuchikane K."/>
            <person name="Hosoyama A."/>
            <person name="Yamazoe A."/>
            <person name="Tsuda M."/>
            <person name="Fujita N."/>
            <person name="Kawai F."/>
        </authorList>
    </citation>
    <scope>NUCLEOTIDE SEQUENCE [LARGE SCALE GENOMIC DNA]</scope>
    <source>
        <strain evidence="15">203-1</strain>
    </source>
</reference>
<evidence type="ECO:0000256" key="11">
    <source>
        <dbReference type="PROSITE-ProRule" id="PRU01360"/>
    </source>
</evidence>
<reference evidence="14 15" key="2">
    <citation type="journal article" date="2016" name="Genome Announc.">
        <title>Complete Genome Sequence of Sphingopyxis terrae Strain 203-1 (NBRC 111660), a Polyethylene Glycol Degrader.</title>
        <authorList>
            <person name="Ohtsubo Y."/>
            <person name="Nonoyama S."/>
            <person name="Nagata Y."/>
            <person name="Numata M."/>
            <person name="Tsuchikane K."/>
            <person name="Hosoyama A."/>
            <person name="Yamazoe A."/>
            <person name="Tsuda M."/>
            <person name="Fujita N."/>
            <person name="Kawai F."/>
        </authorList>
    </citation>
    <scope>NUCLEOTIDE SEQUENCE [LARGE SCALE GENOMIC DNA]</scope>
    <source>
        <strain evidence="14 15">203-1</strain>
    </source>
</reference>
<keyword evidence="6" id="KW-0408">Iron</keyword>
<organism evidence="14 15">
    <name type="scientific">Sphingopyxis terrae subsp. terrae NBRC 15098</name>
    <dbReference type="NCBI Taxonomy" id="1219058"/>
    <lineage>
        <taxon>Bacteria</taxon>
        <taxon>Pseudomonadati</taxon>
        <taxon>Pseudomonadota</taxon>
        <taxon>Alphaproteobacteria</taxon>
        <taxon>Sphingomonadales</taxon>
        <taxon>Sphingomonadaceae</taxon>
        <taxon>Sphingopyxis</taxon>
    </lineage>
</organism>